<keyword evidence="4" id="KW-1185">Reference proteome</keyword>
<name>A0AAN8IGT3_TRICO</name>
<protein>
    <recommendedName>
        <fullName evidence="2">CCHC-type domain-containing protein</fullName>
    </recommendedName>
</protein>
<gene>
    <name evidence="3" type="ORF">GCK32_021818</name>
</gene>
<evidence type="ECO:0000313" key="3">
    <source>
        <dbReference type="EMBL" id="KAK5973036.1"/>
    </source>
</evidence>
<dbReference type="InterPro" id="IPR021109">
    <property type="entry name" value="Peptidase_aspartic_dom_sf"/>
</dbReference>
<feature type="region of interest" description="Disordered" evidence="1">
    <location>
        <begin position="492"/>
        <end position="597"/>
    </location>
</feature>
<proteinExistence type="predicted"/>
<feature type="domain" description="CCHC-type" evidence="2">
    <location>
        <begin position="439"/>
        <end position="455"/>
    </location>
</feature>
<dbReference type="EMBL" id="WIXE01015979">
    <property type="protein sequence ID" value="KAK5973036.1"/>
    <property type="molecule type" value="Genomic_DNA"/>
</dbReference>
<dbReference type="GO" id="GO:0004190">
    <property type="term" value="F:aspartic-type endopeptidase activity"/>
    <property type="evidence" value="ECO:0007669"/>
    <property type="project" value="InterPro"/>
</dbReference>
<dbReference type="SUPFAM" id="SSF56672">
    <property type="entry name" value="DNA/RNA polymerases"/>
    <property type="match status" value="1"/>
</dbReference>
<dbReference type="Pfam" id="PF05380">
    <property type="entry name" value="Peptidase_A17"/>
    <property type="match status" value="1"/>
</dbReference>
<accession>A0AAN8IGT3</accession>
<dbReference type="GO" id="GO:0006508">
    <property type="term" value="P:proteolysis"/>
    <property type="evidence" value="ECO:0007669"/>
    <property type="project" value="InterPro"/>
</dbReference>
<dbReference type="PANTHER" id="PTHR47331">
    <property type="entry name" value="PHD-TYPE DOMAIN-CONTAINING PROTEIN"/>
    <property type="match status" value="1"/>
</dbReference>
<dbReference type="CDD" id="cd01644">
    <property type="entry name" value="RT_pepA17"/>
    <property type="match status" value="1"/>
</dbReference>
<dbReference type="InterPro" id="IPR001969">
    <property type="entry name" value="Aspartic_peptidase_AS"/>
</dbReference>
<dbReference type="GO" id="GO:0003676">
    <property type="term" value="F:nucleic acid binding"/>
    <property type="evidence" value="ECO:0007669"/>
    <property type="project" value="InterPro"/>
</dbReference>
<feature type="domain" description="CCHC-type" evidence="2">
    <location>
        <begin position="407"/>
        <end position="423"/>
    </location>
</feature>
<feature type="non-terminal residue" evidence="3">
    <location>
        <position position="1107"/>
    </location>
</feature>
<dbReference type="InterPro" id="IPR000477">
    <property type="entry name" value="RT_dom"/>
</dbReference>
<dbReference type="PROSITE" id="PS00141">
    <property type="entry name" value="ASP_PROTEASE"/>
    <property type="match status" value="1"/>
</dbReference>
<dbReference type="Pfam" id="PF03564">
    <property type="entry name" value="DUF1759"/>
    <property type="match status" value="1"/>
</dbReference>
<dbReference type="InterPro" id="IPR008042">
    <property type="entry name" value="Retrotrans_Pao"/>
</dbReference>
<dbReference type="Pfam" id="PF13650">
    <property type="entry name" value="Asp_protease_2"/>
    <property type="match status" value="1"/>
</dbReference>
<dbReference type="InterPro" id="IPR043502">
    <property type="entry name" value="DNA/RNA_pol_sf"/>
</dbReference>
<sequence>MATISACKANLTKAHTSLEAARGKVPQELLNPFNNESVSPDDERQLLEHRQDALRAHLTNMRAALRVVKERQQAFLAYVGNSGNKEADNDAYAEYMHESRVEESIVTAERLIHVLHANLEEACARSEHLRSRPADHPQEHGQARDVLTREETHLRVQTNSNTQSPHSQTPLRETPLRDAVEANSATYASQQTPSQPSVQLGKLTLEPFTGDITQFHRFWRAFEIAVHDDHSISTTFKFLYLQGLLKGDAQIVLQDLDPDECNYYELVRALKKRYDRPHKTRAVLHKQLQQLPTANNTGTDLRNTWFRISGILRGLRKFEDFRTVLPILDLVRSKFPSEIQQKLHDFEFQSGADFDLHQIMHHLDNIIASREKYEDTTTFKEGYSINNACSNQRTRSRSYSPQRNYSNCSFCGSSDHQTRYCHINIPRDARANIAMQLGLCWRCLSQGHSRRSCRHPPCKRCSGDHHDLLCRNGSRDDRRRSSPYRHDYHRSRWDDHRRDRRDYRSSSKDRYPSRSPSQDRYHRRRHADSDYSRSPSWNNRRRRDYSPRAYSPARRQSRSPNRVTFRTSHKDRALHSPVRDTQSGWRAGSPHPNAFQHQAQDSDSELQQLNHCYQSRCAKSKIAKAALMLVKANAYTYNMSSVEEVVLLLDSGAQNSFITTSTAHRLRLPIYDKKERTFLTFGGHETTEVTGVVDVDLLDSSDRILKVHLTSKDTITATQVPPRLSNADLKFLRDNRLPIPSCTFSQPVLPDILIGIDNYWDVLLQEPPEVSEHVYDDHRVYYIPHQAVYKESSSTTKLRIVFDASSKTRGAPSLNDCLHQGPTLLPELAGILLRSRLHRILLIADVEKAFHQIRLQRSQRDATRFLWLKDPFSPPSSANLRVFRFTRIPFGVNASPFMLAAAIQYYLRHLRSPLSEEIERNTYVDNVALGATTHEEAVQKYKTAKSVFGDMHMNLRQFVCNSPSVNALIPKDDRIAASERTSLLGIVWNYHNDLLLMTIKASDVPVNSKRTALRALASTYDPLGLLTPFLSNIKIFVQDLWAKQLAWDDPLDQSDLRRWSHLLADIQHPVPPIPRLIPATHPNIRSVELCVFGDASKRIYACCAYLL</sequence>
<dbReference type="Gene3D" id="2.40.70.10">
    <property type="entry name" value="Acid Proteases"/>
    <property type="match status" value="1"/>
</dbReference>
<feature type="compositionally biased region" description="Basic and acidic residues" evidence="1">
    <location>
        <begin position="492"/>
        <end position="520"/>
    </location>
</feature>
<comment type="caution">
    <text evidence="3">The sequence shown here is derived from an EMBL/GenBank/DDBJ whole genome shotgun (WGS) entry which is preliminary data.</text>
</comment>
<dbReference type="Proteomes" id="UP001331761">
    <property type="component" value="Unassembled WGS sequence"/>
</dbReference>
<dbReference type="GO" id="GO:0008270">
    <property type="term" value="F:zinc ion binding"/>
    <property type="evidence" value="ECO:0007669"/>
    <property type="project" value="InterPro"/>
</dbReference>
<dbReference type="AlphaFoldDB" id="A0AAN8IGT3"/>
<dbReference type="CDD" id="cd00303">
    <property type="entry name" value="retropepsin_like"/>
    <property type="match status" value="1"/>
</dbReference>
<reference evidence="3 4" key="1">
    <citation type="submission" date="2019-10" db="EMBL/GenBank/DDBJ databases">
        <title>Assembly and Annotation for the nematode Trichostrongylus colubriformis.</title>
        <authorList>
            <person name="Martin J."/>
        </authorList>
    </citation>
    <scope>NUCLEOTIDE SEQUENCE [LARGE SCALE GENOMIC DNA]</scope>
    <source>
        <strain evidence="3">G859</strain>
        <tissue evidence="3">Whole worm</tissue>
    </source>
</reference>
<evidence type="ECO:0000259" key="2">
    <source>
        <dbReference type="SMART" id="SM00343"/>
    </source>
</evidence>
<dbReference type="InterPro" id="IPR005312">
    <property type="entry name" value="DUF1759"/>
</dbReference>
<evidence type="ECO:0000256" key="1">
    <source>
        <dbReference type="SAM" id="MobiDB-lite"/>
    </source>
</evidence>
<dbReference type="InterPro" id="IPR001878">
    <property type="entry name" value="Znf_CCHC"/>
</dbReference>
<organism evidence="3 4">
    <name type="scientific">Trichostrongylus colubriformis</name>
    <name type="common">Black scour worm</name>
    <dbReference type="NCBI Taxonomy" id="6319"/>
    <lineage>
        <taxon>Eukaryota</taxon>
        <taxon>Metazoa</taxon>
        <taxon>Ecdysozoa</taxon>
        <taxon>Nematoda</taxon>
        <taxon>Chromadorea</taxon>
        <taxon>Rhabditida</taxon>
        <taxon>Rhabditina</taxon>
        <taxon>Rhabditomorpha</taxon>
        <taxon>Strongyloidea</taxon>
        <taxon>Trichostrongylidae</taxon>
        <taxon>Trichostrongylus</taxon>
    </lineage>
</organism>
<feature type="compositionally biased region" description="Basic and acidic residues" evidence="1">
    <location>
        <begin position="568"/>
        <end position="578"/>
    </location>
</feature>
<dbReference type="Pfam" id="PF00078">
    <property type="entry name" value="RVT_1"/>
    <property type="match status" value="1"/>
</dbReference>
<evidence type="ECO:0000313" key="4">
    <source>
        <dbReference type="Proteomes" id="UP001331761"/>
    </source>
</evidence>
<dbReference type="SMART" id="SM00343">
    <property type="entry name" value="ZnF_C2HC"/>
    <property type="match status" value="2"/>
</dbReference>